<dbReference type="Proteomes" id="UP000334923">
    <property type="component" value="Unassembled WGS sequence"/>
</dbReference>
<keyword evidence="3" id="KW-1185">Reference proteome</keyword>
<protein>
    <submittedName>
        <fullName evidence="2">Mannose-1-phosphate guanylyltransferase</fullName>
        <ecNumber evidence="2">2.7.7.13</ecNumber>
    </submittedName>
</protein>
<dbReference type="InterPro" id="IPR011004">
    <property type="entry name" value="Trimer_LpxA-like_sf"/>
</dbReference>
<dbReference type="PANTHER" id="PTHR22572">
    <property type="entry name" value="SUGAR-1-PHOSPHATE GUANYL TRANSFERASE"/>
    <property type="match status" value="1"/>
</dbReference>
<dbReference type="Gene3D" id="3.90.550.10">
    <property type="entry name" value="Spore Coat Polysaccharide Biosynthesis Protein SpsA, Chain A"/>
    <property type="match status" value="1"/>
</dbReference>
<dbReference type="InterPro" id="IPR029044">
    <property type="entry name" value="Nucleotide-diphossugar_trans"/>
</dbReference>
<dbReference type="SUPFAM" id="SSF51161">
    <property type="entry name" value="Trimeric LpxA-like enzymes"/>
    <property type="match status" value="1"/>
</dbReference>
<gene>
    <name evidence="2" type="primary">GMPP</name>
    <name evidence="2" type="ORF">MAMT_00102</name>
</gene>
<keyword evidence="2" id="KW-0808">Transferase</keyword>
<reference evidence="2 3" key="1">
    <citation type="submission" date="2019-09" db="EMBL/GenBank/DDBJ databases">
        <authorList>
            <person name="Cremers G."/>
        </authorList>
    </citation>
    <scope>NUCLEOTIDE SEQUENCE [LARGE SCALE GENOMIC DNA]</scope>
    <source>
        <strain evidence="2">4A</strain>
    </source>
</reference>
<accession>A0A5E6M6B9</accession>
<dbReference type="RefSeq" id="WP_178086823.1">
    <property type="nucleotide sequence ID" value="NZ_CABFVA020000004.1"/>
</dbReference>
<dbReference type="AlphaFoldDB" id="A0A5E6M6B9"/>
<evidence type="ECO:0000259" key="1">
    <source>
        <dbReference type="Pfam" id="PF00483"/>
    </source>
</evidence>
<dbReference type="Pfam" id="PF00483">
    <property type="entry name" value="NTP_transferase"/>
    <property type="match status" value="1"/>
</dbReference>
<dbReference type="InterPro" id="IPR050486">
    <property type="entry name" value="Mannose-1P_guanyltransferase"/>
</dbReference>
<name>A0A5E6M6B9_9BACT</name>
<feature type="domain" description="Nucleotidyl transferase" evidence="1">
    <location>
        <begin position="11"/>
        <end position="238"/>
    </location>
</feature>
<keyword evidence="2" id="KW-0548">Nucleotidyltransferase</keyword>
<dbReference type="InterPro" id="IPR005835">
    <property type="entry name" value="NTP_transferase_dom"/>
</dbReference>
<sequence>MRSLFSLAPTAFVLAAGLGTRLRPLTEGRPKPLIPVGNKPLITYAFDQLIQVGIEDFVVNTHHAPEAFRSVFPDGRYRGREIRLRHEPVLLDTAGGVRNVGDLFRDRPFLIHNGDILTDLPIEEAVEQHLAGDDLATLVLRSAGPALRVGFDPKRRKVIDIHGSLEREDAPRFLYTGIAVLSPGFLRWIPVSGPVSLIPVFLEVIRRSGKIGGIVLDRGRWFDLGTREAYLSVHRELSRNPGEWAPLRWVDPTAQLAPDAVLEGATAIGPRCRVGSGALLRDSVLWEDAEVAPGSSLERCIVRDSRLAKGNLKDADV</sequence>
<dbReference type="EC" id="2.7.7.13" evidence="2"/>
<dbReference type="SUPFAM" id="SSF53448">
    <property type="entry name" value="Nucleotide-diphospho-sugar transferases"/>
    <property type="match status" value="1"/>
</dbReference>
<evidence type="ECO:0000313" key="3">
    <source>
        <dbReference type="Proteomes" id="UP000334923"/>
    </source>
</evidence>
<organism evidence="2 3">
    <name type="scientific">Methylacidimicrobium tartarophylax</name>
    <dbReference type="NCBI Taxonomy" id="1041768"/>
    <lineage>
        <taxon>Bacteria</taxon>
        <taxon>Pseudomonadati</taxon>
        <taxon>Verrucomicrobiota</taxon>
        <taxon>Methylacidimicrobium</taxon>
    </lineage>
</organism>
<dbReference type="Gene3D" id="2.160.10.10">
    <property type="entry name" value="Hexapeptide repeat proteins"/>
    <property type="match status" value="1"/>
</dbReference>
<evidence type="ECO:0000313" key="2">
    <source>
        <dbReference type="EMBL" id="VVM04469.1"/>
    </source>
</evidence>
<dbReference type="EMBL" id="CABFVA020000004">
    <property type="protein sequence ID" value="VVM04469.1"/>
    <property type="molecule type" value="Genomic_DNA"/>
</dbReference>
<dbReference type="GO" id="GO:0004475">
    <property type="term" value="F:mannose-1-phosphate guanylyltransferase (GTP) activity"/>
    <property type="evidence" value="ECO:0007669"/>
    <property type="project" value="UniProtKB-EC"/>
</dbReference>
<dbReference type="CDD" id="cd06422">
    <property type="entry name" value="NTP_transferase_like_1"/>
    <property type="match status" value="1"/>
</dbReference>
<proteinExistence type="predicted"/>